<dbReference type="EMBL" id="AGQV01000010">
    <property type="protein sequence ID" value="EHH67359.1"/>
    <property type="molecule type" value="Genomic_DNA"/>
</dbReference>
<dbReference type="Proteomes" id="UP000004949">
    <property type="component" value="Unassembled WGS sequence"/>
</dbReference>
<protein>
    <submittedName>
        <fullName evidence="1">Uncharacterized protein</fullName>
    </submittedName>
</protein>
<gene>
    <name evidence="1" type="ORF">GMO_23530</name>
</gene>
<organism evidence="1 2">
    <name type="scientific">Gluconobacter morbifer G707</name>
    <dbReference type="NCBI Taxonomy" id="1088869"/>
    <lineage>
        <taxon>Bacteria</taxon>
        <taxon>Pseudomonadati</taxon>
        <taxon>Pseudomonadota</taxon>
        <taxon>Alphaproteobacteria</taxon>
        <taxon>Acetobacterales</taxon>
        <taxon>Acetobacteraceae</taxon>
        <taxon>Gluconobacter</taxon>
    </lineage>
</organism>
<dbReference type="AlphaFoldDB" id="G6XLV4"/>
<sequence length="41" mass="4756">MSERETAVALFRLLLGYLPHSNRHVLVMCPEPKMKDDPRGF</sequence>
<proteinExistence type="predicted"/>
<name>G6XLV4_9PROT</name>
<evidence type="ECO:0000313" key="1">
    <source>
        <dbReference type="EMBL" id="EHH67359.1"/>
    </source>
</evidence>
<reference evidence="1 2" key="1">
    <citation type="submission" date="2011-10" db="EMBL/GenBank/DDBJ databases">
        <title>Genome sequence of Gluconobacter morbifer G707, isolated from Drosophila gut.</title>
        <authorList>
            <person name="Lee W.-J."/>
            <person name="Kim E.-K."/>
        </authorList>
    </citation>
    <scope>NUCLEOTIDE SEQUENCE [LARGE SCALE GENOMIC DNA]</scope>
    <source>
        <strain evidence="1 2">G707</strain>
    </source>
</reference>
<evidence type="ECO:0000313" key="2">
    <source>
        <dbReference type="Proteomes" id="UP000004949"/>
    </source>
</evidence>
<keyword evidence="2" id="KW-1185">Reference proteome</keyword>
<comment type="caution">
    <text evidence="1">The sequence shown here is derived from an EMBL/GenBank/DDBJ whole genome shotgun (WGS) entry which is preliminary data.</text>
</comment>
<accession>G6XLV4</accession>